<dbReference type="InterPro" id="IPR036858">
    <property type="entry name" value="Cyclin-dep_kinase_reg-sub_sf"/>
</dbReference>
<dbReference type="WBParaSite" id="DME_0000163101-mRNA-1">
    <property type="protein sequence ID" value="DME_0000163101-mRNA-1"/>
    <property type="gene ID" value="DME_0000163101"/>
</dbReference>
<name>A0A0N4U4C9_DRAME</name>
<dbReference type="PANTHER" id="PTHR23415">
    <property type="entry name" value="CYCLIN-DEPENDENT KINASES REGULATORY SUBUNIT/60S RIBOSOME SUBUNIT BIOGENESIS PROTEIN NIP7"/>
    <property type="match status" value="1"/>
</dbReference>
<accession>A0A0N4U4C9</accession>
<evidence type="ECO:0000313" key="6">
    <source>
        <dbReference type="Proteomes" id="UP000038040"/>
    </source>
</evidence>
<comment type="function">
    <text evidence="4">Binds to the catalytic subunit of the cyclin dependent kinases and is essential for their biological function.</text>
</comment>
<evidence type="ECO:0000256" key="4">
    <source>
        <dbReference type="RuleBase" id="RU311113"/>
    </source>
</evidence>
<keyword evidence="7" id="KW-1185">Reference proteome</keyword>
<evidence type="ECO:0000256" key="2">
    <source>
        <dbReference type="ARBA" id="ARBA00022618"/>
    </source>
</evidence>
<evidence type="ECO:0000256" key="1">
    <source>
        <dbReference type="ARBA" id="ARBA00007782"/>
    </source>
</evidence>
<dbReference type="AlphaFoldDB" id="A0A0N4U4C9"/>
<reference evidence="5 7" key="2">
    <citation type="submission" date="2018-11" db="EMBL/GenBank/DDBJ databases">
        <authorList>
            <consortium name="Pathogen Informatics"/>
        </authorList>
    </citation>
    <scope>NUCLEOTIDE SEQUENCE [LARGE SCALE GENOMIC DNA]</scope>
</reference>
<dbReference type="STRING" id="318479.A0A0N4U4C9"/>
<keyword evidence="2 4" id="KW-0132">Cell division</keyword>
<evidence type="ECO:0000313" key="8">
    <source>
        <dbReference type="WBParaSite" id="DME_0000163101-mRNA-1"/>
    </source>
</evidence>
<dbReference type="PRINTS" id="PR00296">
    <property type="entry name" value="CYCLINKINASE"/>
</dbReference>
<proteinExistence type="inferred from homology"/>
<dbReference type="GO" id="GO:0016538">
    <property type="term" value="F:cyclin-dependent protein serine/threonine kinase regulator activity"/>
    <property type="evidence" value="ECO:0007669"/>
    <property type="project" value="InterPro"/>
</dbReference>
<dbReference type="SUPFAM" id="SSF55637">
    <property type="entry name" value="Cell cycle regulatory proteins"/>
    <property type="match status" value="1"/>
</dbReference>
<dbReference type="GO" id="GO:0051301">
    <property type="term" value="P:cell division"/>
    <property type="evidence" value="ECO:0007669"/>
    <property type="project" value="UniProtKB-UniRule"/>
</dbReference>
<reference evidence="8" key="1">
    <citation type="submission" date="2017-02" db="UniProtKB">
        <authorList>
            <consortium name="WormBaseParasite"/>
        </authorList>
    </citation>
    <scope>IDENTIFICATION</scope>
</reference>
<organism evidence="6 8">
    <name type="scientific">Dracunculus medinensis</name>
    <name type="common">Guinea worm</name>
    <dbReference type="NCBI Taxonomy" id="318479"/>
    <lineage>
        <taxon>Eukaryota</taxon>
        <taxon>Metazoa</taxon>
        <taxon>Ecdysozoa</taxon>
        <taxon>Nematoda</taxon>
        <taxon>Chromadorea</taxon>
        <taxon>Rhabditida</taxon>
        <taxon>Spirurina</taxon>
        <taxon>Dracunculoidea</taxon>
        <taxon>Dracunculidae</taxon>
        <taxon>Dracunculus</taxon>
    </lineage>
</organism>
<dbReference type="Proteomes" id="UP000274756">
    <property type="component" value="Unassembled WGS sequence"/>
</dbReference>
<comment type="similarity">
    <text evidence="1 4">Belongs to the CKS family.</text>
</comment>
<dbReference type="EMBL" id="UYYG01001154">
    <property type="protein sequence ID" value="VDN56018.1"/>
    <property type="molecule type" value="Genomic_DNA"/>
</dbReference>
<dbReference type="SMART" id="SM01084">
    <property type="entry name" value="CKS"/>
    <property type="match status" value="1"/>
</dbReference>
<dbReference type="Gene3D" id="3.30.170.10">
    <property type="entry name" value="Cyclin-dependent kinase, regulatory subunit"/>
    <property type="match status" value="1"/>
</dbReference>
<protein>
    <recommendedName>
        <fullName evidence="4">Cyclin-dependent kinases regulatory subunit</fullName>
    </recommendedName>
</protein>
<dbReference type="Proteomes" id="UP000038040">
    <property type="component" value="Unplaced"/>
</dbReference>
<dbReference type="OrthoDB" id="440676at2759"/>
<gene>
    <name evidence="5" type="ORF">DME_LOCUS5991</name>
</gene>
<dbReference type="Pfam" id="PF01111">
    <property type="entry name" value="CKS"/>
    <property type="match status" value="1"/>
</dbReference>
<keyword evidence="3 4" id="KW-0131">Cell cycle</keyword>
<evidence type="ECO:0000313" key="7">
    <source>
        <dbReference type="Proteomes" id="UP000274756"/>
    </source>
</evidence>
<sequence length="86" mass="10432">MYRYLLSIEFACRHVIIPRTLVKFVPKDRLMTENEWRDLGIQQSRGWENYMVHARELHNDFRRRLTFFTKSDSGSSSRFLCLSLNF</sequence>
<evidence type="ECO:0000256" key="3">
    <source>
        <dbReference type="ARBA" id="ARBA00023306"/>
    </source>
</evidence>
<dbReference type="InterPro" id="IPR000789">
    <property type="entry name" value="Cyclin-dep_kinase_reg-sub"/>
</dbReference>
<evidence type="ECO:0000313" key="5">
    <source>
        <dbReference type="EMBL" id="VDN56018.1"/>
    </source>
</evidence>